<evidence type="ECO:0000256" key="3">
    <source>
        <dbReference type="ARBA" id="ARBA00022741"/>
    </source>
</evidence>
<comment type="function">
    <text evidence="8">GTP-binding protein that may be involved in protein trafficking. May modulate vesicle budding and uncoating within the Golgi apparatus.</text>
</comment>
<sequence>MGNILQKLFSGFSQEAKILLVGLDAAGKTTLLYKLKLGEQVTTIPTIGFNVETVTYKNVTFTMWDVGGQDRIRKLWRYYFQGSNAIIFVVDSADRERMDEAKDELAAMLKADELKDAALLVFANKQDFSQAMSTSEVMSKLGLLDAANHGRRVHCQASSATTGMGIYEGMEWLSQTLKK</sequence>
<feature type="binding site" evidence="10">
    <location>
        <position position="46"/>
    </location>
    <ligand>
        <name>Mg(2+)</name>
        <dbReference type="ChEBI" id="CHEBI:18420"/>
    </ligand>
</feature>
<dbReference type="PRINTS" id="PR00328">
    <property type="entry name" value="SAR1GTPBP"/>
</dbReference>
<dbReference type="Proteomes" id="UP000011083">
    <property type="component" value="Unassembled WGS sequence"/>
</dbReference>
<comment type="subcellular location">
    <subcellularLocation>
        <location evidence="1">Golgi apparatus</location>
    </subcellularLocation>
</comment>
<evidence type="ECO:0000256" key="4">
    <source>
        <dbReference type="ARBA" id="ARBA00022892"/>
    </source>
</evidence>
<keyword evidence="4" id="KW-0931">ER-Golgi transport</keyword>
<dbReference type="PROSITE" id="PS51419">
    <property type="entry name" value="RAB"/>
    <property type="match status" value="1"/>
</dbReference>
<dbReference type="FunFam" id="3.40.50.300:FF:000412">
    <property type="entry name" value="ADP-ribosylation factor 1"/>
    <property type="match status" value="1"/>
</dbReference>
<protein>
    <submittedName>
        <fullName evidence="12">ADPribosylation factor, putative</fullName>
    </submittedName>
</protein>
<evidence type="ECO:0000256" key="10">
    <source>
        <dbReference type="PIRSR" id="PIRSR606689-2"/>
    </source>
</evidence>
<dbReference type="AlphaFoldDB" id="L8HKD9"/>
<dbReference type="GO" id="GO:0046872">
    <property type="term" value="F:metal ion binding"/>
    <property type="evidence" value="ECO:0007669"/>
    <property type="project" value="UniProtKB-KW"/>
</dbReference>
<dbReference type="SUPFAM" id="SSF52540">
    <property type="entry name" value="P-loop containing nucleoside triphosphate hydrolases"/>
    <property type="match status" value="1"/>
</dbReference>
<dbReference type="InterPro" id="IPR027417">
    <property type="entry name" value="P-loop_NTPase"/>
</dbReference>
<dbReference type="CDD" id="cd00878">
    <property type="entry name" value="Arf_Arl"/>
    <property type="match status" value="1"/>
</dbReference>
<dbReference type="OrthoDB" id="2011769at2759"/>
<keyword evidence="13" id="KW-1185">Reference proteome</keyword>
<name>L8HKD9_ACACF</name>
<dbReference type="Gene3D" id="3.40.50.300">
    <property type="entry name" value="P-loop containing nucleotide triphosphate hydrolases"/>
    <property type="match status" value="1"/>
</dbReference>
<feature type="binding site" evidence="10">
    <location>
        <position position="29"/>
    </location>
    <ligand>
        <name>Mg(2+)</name>
        <dbReference type="ChEBI" id="CHEBI:18420"/>
    </ligand>
</feature>
<evidence type="ECO:0000256" key="2">
    <source>
        <dbReference type="ARBA" id="ARBA00010290"/>
    </source>
</evidence>
<dbReference type="PANTHER" id="PTHR11711">
    <property type="entry name" value="ADP RIBOSYLATION FACTOR-RELATED"/>
    <property type="match status" value="1"/>
</dbReference>
<dbReference type="InterPro" id="IPR005225">
    <property type="entry name" value="Small_GTP-bd"/>
</dbReference>
<proteinExistence type="inferred from homology"/>
<evidence type="ECO:0000256" key="9">
    <source>
        <dbReference type="PIRSR" id="PIRSR606689-1"/>
    </source>
</evidence>
<feature type="binding site" evidence="9">
    <location>
        <begin position="124"/>
        <end position="127"/>
    </location>
    <ligand>
        <name>GTP</name>
        <dbReference type="ChEBI" id="CHEBI:37565"/>
    </ligand>
</feature>
<dbReference type="OMA" id="IRQRHWF"/>
<reference evidence="12 13" key="1">
    <citation type="journal article" date="2013" name="Genome Biol.">
        <title>Genome of Acanthamoeba castellanii highlights extensive lateral gene transfer and early evolution of tyrosine kinase signaling.</title>
        <authorList>
            <person name="Clarke M."/>
            <person name="Lohan A.J."/>
            <person name="Liu B."/>
            <person name="Lagkouvardos I."/>
            <person name="Roy S."/>
            <person name="Zafar N."/>
            <person name="Bertelli C."/>
            <person name="Schilde C."/>
            <person name="Kianianmomeni A."/>
            <person name="Burglin T.R."/>
            <person name="Frech C."/>
            <person name="Turcotte B."/>
            <person name="Kopec K.O."/>
            <person name="Synnott J.M."/>
            <person name="Choo C."/>
            <person name="Paponov I."/>
            <person name="Finkler A."/>
            <person name="Soon Heng Tan C."/>
            <person name="Hutchins A.P."/>
            <person name="Weinmeier T."/>
            <person name="Rattei T."/>
            <person name="Chu J.S."/>
            <person name="Gimenez G."/>
            <person name="Irimia M."/>
            <person name="Rigden D.J."/>
            <person name="Fitzpatrick D.A."/>
            <person name="Lorenzo-Morales J."/>
            <person name="Bateman A."/>
            <person name="Chiu C.H."/>
            <person name="Tang P."/>
            <person name="Hegemann P."/>
            <person name="Fromm H."/>
            <person name="Raoult D."/>
            <person name="Greub G."/>
            <person name="Miranda-Saavedra D."/>
            <person name="Chen N."/>
            <person name="Nash P."/>
            <person name="Ginger M.L."/>
            <person name="Horn M."/>
            <person name="Schaap P."/>
            <person name="Caler L."/>
            <person name="Loftus B."/>
        </authorList>
    </citation>
    <scope>NUCLEOTIDE SEQUENCE [LARGE SCALE GENOMIC DNA]</scope>
    <source>
        <strain evidence="12 13">Neff</strain>
    </source>
</reference>
<dbReference type="GO" id="GO:0005525">
    <property type="term" value="F:GTP binding"/>
    <property type="evidence" value="ECO:0007669"/>
    <property type="project" value="UniProtKB-KW"/>
</dbReference>
<evidence type="ECO:0000256" key="1">
    <source>
        <dbReference type="ARBA" id="ARBA00004555"/>
    </source>
</evidence>
<dbReference type="SMART" id="SM00175">
    <property type="entry name" value="RAB"/>
    <property type="match status" value="1"/>
</dbReference>
<evidence type="ECO:0000256" key="5">
    <source>
        <dbReference type="ARBA" id="ARBA00022927"/>
    </source>
</evidence>
<dbReference type="VEuPathDB" id="AmoebaDB:ACA1_084890"/>
<dbReference type="SMART" id="SM00178">
    <property type="entry name" value="SAR"/>
    <property type="match status" value="1"/>
</dbReference>
<keyword evidence="5" id="KW-0653">Protein transport</keyword>
<evidence type="ECO:0000256" key="8">
    <source>
        <dbReference type="ARBA" id="ARBA00059050"/>
    </source>
</evidence>
<dbReference type="RefSeq" id="XP_004358246.1">
    <property type="nucleotide sequence ID" value="XM_004358189.1"/>
</dbReference>
<evidence type="ECO:0000313" key="13">
    <source>
        <dbReference type="Proteomes" id="UP000011083"/>
    </source>
</evidence>
<accession>L8HKD9</accession>
<evidence type="ECO:0000256" key="7">
    <source>
        <dbReference type="ARBA" id="ARBA00023134"/>
    </source>
</evidence>
<dbReference type="GO" id="GO:0030010">
    <property type="term" value="P:establishment of cell polarity"/>
    <property type="evidence" value="ECO:0007669"/>
    <property type="project" value="UniProtKB-ARBA"/>
</dbReference>
<evidence type="ECO:0000256" key="6">
    <source>
        <dbReference type="ARBA" id="ARBA00023034"/>
    </source>
</evidence>
<dbReference type="NCBIfam" id="TIGR00231">
    <property type="entry name" value="small_GTP"/>
    <property type="match status" value="1"/>
</dbReference>
<keyword evidence="10" id="KW-0479">Metal-binding</keyword>
<dbReference type="Pfam" id="PF00025">
    <property type="entry name" value="Arf"/>
    <property type="match status" value="1"/>
</dbReference>
<evidence type="ECO:0000256" key="11">
    <source>
        <dbReference type="RuleBase" id="RU003925"/>
    </source>
</evidence>
<evidence type="ECO:0000313" key="12">
    <source>
        <dbReference type="EMBL" id="ELR25682.1"/>
    </source>
</evidence>
<dbReference type="KEGG" id="acan:ACA1_084890"/>
<gene>
    <name evidence="12" type="ORF">ACA1_084890</name>
</gene>
<dbReference type="PROSITE" id="PS51417">
    <property type="entry name" value="ARF"/>
    <property type="match status" value="1"/>
</dbReference>
<dbReference type="STRING" id="1257118.L8HKD9"/>
<feature type="binding site" evidence="9">
    <location>
        <begin position="22"/>
        <end position="29"/>
    </location>
    <ligand>
        <name>GTP</name>
        <dbReference type="ChEBI" id="CHEBI:37565"/>
    </ligand>
</feature>
<comment type="similarity">
    <text evidence="2 11">Belongs to the small GTPase superfamily. Arf family.</text>
</comment>
<feature type="binding site" evidence="9">
    <location>
        <position position="68"/>
    </location>
    <ligand>
        <name>GTP</name>
        <dbReference type="ChEBI" id="CHEBI:37565"/>
    </ligand>
</feature>
<dbReference type="InterPro" id="IPR024156">
    <property type="entry name" value="Small_GTPase_ARF"/>
</dbReference>
<dbReference type="InterPro" id="IPR006689">
    <property type="entry name" value="Small_GTPase_ARF/SAR"/>
</dbReference>
<keyword evidence="5" id="KW-0813">Transport</keyword>
<keyword evidence="6" id="KW-0333">Golgi apparatus</keyword>
<dbReference type="GO" id="GO:0003924">
    <property type="term" value="F:GTPase activity"/>
    <property type="evidence" value="ECO:0007669"/>
    <property type="project" value="InterPro"/>
</dbReference>
<organism evidence="12 13">
    <name type="scientific">Acanthamoeba castellanii (strain ATCC 30010 / Neff)</name>
    <dbReference type="NCBI Taxonomy" id="1257118"/>
    <lineage>
        <taxon>Eukaryota</taxon>
        <taxon>Amoebozoa</taxon>
        <taxon>Discosea</taxon>
        <taxon>Longamoebia</taxon>
        <taxon>Centramoebida</taxon>
        <taxon>Acanthamoebidae</taxon>
        <taxon>Acanthamoeba</taxon>
    </lineage>
</organism>
<dbReference type="GeneID" id="14926748"/>
<dbReference type="GO" id="GO:0005794">
    <property type="term" value="C:Golgi apparatus"/>
    <property type="evidence" value="ECO:0007669"/>
    <property type="project" value="UniProtKB-SubCell"/>
</dbReference>
<dbReference type="EMBL" id="KB007794">
    <property type="protein sequence ID" value="ELR25682.1"/>
    <property type="molecule type" value="Genomic_DNA"/>
</dbReference>
<dbReference type="GO" id="GO:0016192">
    <property type="term" value="P:vesicle-mediated transport"/>
    <property type="evidence" value="ECO:0007669"/>
    <property type="project" value="UniProtKB-KW"/>
</dbReference>
<keyword evidence="3 9" id="KW-0547">Nucleotide-binding</keyword>
<keyword evidence="7 9" id="KW-0342">GTP-binding</keyword>
<dbReference type="GO" id="GO:0015031">
    <property type="term" value="P:protein transport"/>
    <property type="evidence" value="ECO:0007669"/>
    <property type="project" value="UniProtKB-KW"/>
</dbReference>
<dbReference type="SMART" id="SM00177">
    <property type="entry name" value="ARF"/>
    <property type="match status" value="1"/>
</dbReference>
<keyword evidence="10" id="KW-0460">Magnesium</keyword>